<accession>A0A940WIP4</accession>
<keyword evidence="2" id="KW-1185">Reference proteome</keyword>
<organism evidence="1 2">
    <name type="scientific">Microbispora oryzae</name>
    <dbReference type="NCBI Taxonomy" id="2806554"/>
    <lineage>
        <taxon>Bacteria</taxon>
        <taxon>Bacillati</taxon>
        <taxon>Actinomycetota</taxon>
        <taxon>Actinomycetes</taxon>
        <taxon>Streptosporangiales</taxon>
        <taxon>Streptosporangiaceae</taxon>
        <taxon>Microbispora</taxon>
    </lineage>
</organism>
<dbReference type="RefSeq" id="WP_210155955.1">
    <property type="nucleotide sequence ID" value="NZ_JAFCNB010000005.1"/>
</dbReference>
<proteinExistence type="predicted"/>
<dbReference type="Proteomes" id="UP000674234">
    <property type="component" value="Unassembled WGS sequence"/>
</dbReference>
<evidence type="ECO:0000313" key="1">
    <source>
        <dbReference type="EMBL" id="MBP2704672.1"/>
    </source>
</evidence>
<reference evidence="1" key="1">
    <citation type="submission" date="2021-02" db="EMBL/GenBank/DDBJ databases">
        <title>Draft genome sequence of Microbispora sp. RL4-1S isolated from rice leaves in Thailand.</title>
        <authorList>
            <person name="Muangham S."/>
            <person name="Duangmal K."/>
        </authorList>
    </citation>
    <scope>NUCLEOTIDE SEQUENCE</scope>
    <source>
        <strain evidence="1">RL4-1S</strain>
    </source>
</reference>
<evidence type="ECO:0000313" key="2">
    <source>
        <dbReference type="Proteomes" id="UP000674234"/>
    </source>
</evidence>
<dbReference type="InterPro" id="IPR011067">
    <property type="entry name" value="Plasmid_toxin/cell-grow_inhib"/>
</dbReference>
<dbReference type="EMBL" id="JAFCNB010000005">
    <property type="protein sequence ID" value="MBP2704672.1"/>
    <property type="molecule type" value="Genomic_DNA"/>
</dbReference>
<protein>
    <submittedName>
        <fullName evidence="1">Type II toxin-antitoxin system PemK/MazF family toxin</fullName>
    </submittedName>
</protein>
<comment type="caution">
    <text evidence="1">The sequence shown here is derived from an EMBL/GenBank/DDBJ whole genome shotgun (WGS) entry which is preliminary data.</text>
</comment>
<name>A0A940WIP4_9ACTN</name>
<dbReference type="Gene3D" id="2.30.30.110">
    <property type="match status" value="1"/>
</dbReference>
<dbReference type="SUPFAM" id="SSF50118">
    <property type="entry name" value="Cell growth inhibitor/plasmid maintenance toxic component"/>
    <property type="match status" value="1"/>
</dbReference>
<sequence length="141" mass="15271">MRKGEVWWADFGERRLVVVLSDEADGRFEAMQVVAPAGIDIDGLGVEVTVGTEDGLPSDGVLRWAFPQPGFTFCTWELTLSPEDVTDQVAVLSDAKLQQIDAARDAGRRGSEGAPDAAVRMGEIRDALRLAARRRADGVDD</sequence>
<gene>
    <name evidence="1" type="ORF">JOL79_12690</name>
</gene>
<dbReference type="AlphaFoldDB" id="A0A940WIP4"/>